<evidence type="ECO:0000313" key="6">
    <source>
        <dbReference type="EMBL" id="MBC9176590.1"/>
    </source>
</evidence>
<dbReference type="InterPro" id="IPR015421">
    <property type="entry name" value="PyrdxlP-dep_Trfase_major"/>
</dbReference>
<dbReference type="PANTHER" id="PTHR43094:SF1">
    <property type="entry name" value="AMINOTRANSFERASE CLASS-III"/>
    <property type="match status" value="1"/>
</dbReference>
<keyword evidence="3 4" id="KW-0663">Pyridoxal phosphate</keyword>
<dbReference type="Gene3D" id="3.90.1150.10">
    <property type="entry name" value="Aspartate Aminotransferase, domain 1"/>
    <property type="match status" value="1"/>
</dbReference>
<keyword evidence="6" id="KW-0808">Transferase</keyword>
<evidence type="ECO:0000256" key="5">
    <source>
        <dbReference type="SAM" id="MobiDB-lite"/>
    </source>
</evidence>
<proteinExistence type="inferred from homology"/>
<keyword evidence="6" id="KW-0032">Aminotransferase</keyword>
<reference evidence="6 7" key="1">
    <citation type="journal article" date="2009" name="Int. J. Syst. Evol. Microbiol.">
        <title>Transfer of Teichococcus ludipueritiae and Muricoccus roseus to the genus Roseomonas, as Roseomonas ludipueritiae comb. nov. and Roseomonas rosea comb. nov., respectively, and emended description of the genus Roseomonas.</title>
        <authorList>
            <person name="Sanchez-Porro C."/>
            <person name="Gallego V."/>
            <person name="Busse H.J."/>
            <person name="Kampfer P."/>
            <person name="Ventosa A."/>
        </authorList>
    </citation>
    <scope>NUCLEOTIDE SEQUENCE [LARGE SCALE GENOMIC DNA]</scope>
    <source>
        <strain evidence="6 7">DSM 14915</strain>
    </source>
</reference>
<dbReference type="InterPro" id="IPR015424">
    <property type="entry name" value="PyrdxlP-dep_Trfase"/>
</dbReference>
<organism evidence="6 7">
    <name type="scientific">Pseudoroseomonas ludipueritiae</name>
    <dbReference type="NCBI Taxonomy" id="198093"/>
    <lineage>
        <taxon>Bacteria</taxon>
        <taxon>Pseudomonadati</taxon>
        <taxon>Pseudomonadota</taxon>
        <taxon>Alphaproteobacteria</taxon>
        <taxon>Acetobacterales</taxon>
        <taxon>Acetobacteraceae</taxon>
        <taxon>Pseudoroseomonas</taxon>
    </lineage>
</organism>
<evidence type="ECO:0000256" key="2">
    <source>
        <dbReference type="ARBA" id="ARBA00008954"/>
    </source>
</evidence>
<dbReference type="Proteomes" id="UP000603940">
    <property type="component" value="Unassembled WGS sequence"/>
</dbReference>
<evidence type="ECO:0000256" key="3">
    <source>
        <dbReference type="ARBA" id="ARBA00022898"/>
    </source>
</evidence>
<dbReference type="PANTHER" id="PTHR43094">
    <property type="entry name" value="AMINOTRANSFERASE"/>
    <property type="match status" value="1"/>
</dbReference>
<comment type="similarity">
    <text evidence="2 4">Belongs to the class-III pyridoxal-phosphate-dependent aminotransferase family.</text>
</comment>
<protein>
    <submittedName>
        <fullName evidence="6">Aspartate aminotransferase family protein</fullName>
    </submittedName>
</protein>
<sequence>MDGVRTSPEIGFGLQAFTRPPGAPPLPRIARGEGIWLIDTDGNRYLDASSGPVASNLGHGHPRILAAMEAQARQAVFAYPSQFESAANLEFAERLGRLAGPGLDRAFIVSGGSEAVESAIKFARQYAVATGEASRWKVIGRQPGYHGNTLGALAVSGDDHAHEVFGPLLRAVPRVPAPLSYRLPANHTVESHARACAAALEEAILREGPETVLAFIMEPVGGLATGALVAPDSYYEAVRQICTRHGVKLIFDEVMSGAGRTGRFLAADHWPAARPDIVVVAKGLSAGYAPLGATLVSAEMVRVLAESGGFMHGFTYNAHVMSCAVGAAVLREIEEADLVGNAARMGKLLRQRLEALATRSPIIGNVRGKGLLMAVELVADRQTQQMIPLEKVAPERVKQLALRRGLALYCRRTSRGAYGDWLMLSPPLTITAEEIDILADRLGAVLDDYASELRSEGVIRSS</sequence>
<dbReference type="InterPro" id="IPR049704">
    <property type="entry name" value="Aminotrans_3_PPA_site"/>
</dbReference>
<feature type="region of interest" description="Disordered" evidence="5">
    <location>
        <begin position="1"/>
        <end position="25"/>
    </location>
</feature>
<dbReference type="InterPro" id="IPR015422">
    <property type="entry name" value="PyrdxlP-dep_Trfase_small"/>
</dbReference>
<dbReference type="Gene3D" id="3.40.640.10">
    <property type="entry name" value="Type I PLP-dependent aspartate aminotransferase-like (Major domain)"/>
    <property type="match status" value="1"/>
</dbReference>
<keyword evidence="7" id="KW-1185">Reference proteome</keyword>
<accession>A0ABR7R4D6</accession>
<dbReference type="RefSeq" id="WP_187777744.1">
    <property type="nucleotide sequence ID" value="NZ_JACTUZ010000015.1"/>
</dbReference>
<comment type="caution">
    <text evidence="6">The sequence shown here is derived from an EMBL/GenBank/DDBJ whole genome shotgun (WGS) entry which is preliminary data.</text>
</comment>
<dbReference type="EMBL" id="JACTUZ010000015">
    <property type="protein sequence ID" value="MBC9176590.1"/>
    <property type="molecule type" value="Genomic_DNA"/>
</dbReference>
<evidence type="ECO:0000256" key="4">
    <source>
        <dbReference type="RuleBase" id="RU003560"/>
    </source>
</evidence>
<dbReference type="CDD" id="cd00610">
    <property type="entry name" value="OAT_like"/>
    <property type="match status" value="1"/>
</dbReference>
<dbReference type="InterPro" id="IPR005814">
    <property type="entry name" value="Aminotrans_3"/>
</dbReference>
<dbReference type="PROSITE" id="PS00600">
    <property type="entry name" value="AA_TRANSFER_CLASS_3"/>
    <property type="match status" value="1"/>
</dbReference>
<gene>
    <name evidence="6" type="ORF">IBL25_06500</name>
</gene>
<dbReference type="Pfam" id="PF00202">
    <property type="entry name" value="Aminotran_3"/>
    <property type="match status" value="1"/>
</dbReference>
<evidence type="ECO:0000313" key="7">
    <source>
        <dbReference type="Proteomes" id="UP000603940"/>
    </source>
</evidence>
<name>A0ABR7R4D6_9PROT</name>
<evidence type="ECO:0000256" key="1">
    <source>
        <dbReference type="ARBA" id="ARBA00001933"/>
    </source>
</evidence>
<dbReference type="GO" id="GO:0008483">
    <property type="term" value="F:transaminase activity"/>
    <property type="evidence" value="ECO:0007669"/>
    <property type="project" value="UniProtKB-KW"/>
</dbReference>
<comment type="cofactor">
    <cofactor evidence="1">
        <name>pyridoxal 5'-phosphate</name>
        <dbReference type="ChEBI" id="CHEBI:597326"/>
    </cofactor>
</comment>
<dbReference type="SUPFAM" id="SSF53383">
    <property type="entry name" value="PLP-dependent transferases"/>
    <property type="match status" value="1"/>
</dbReference>